<evidence type="ECO:0000256" key="1">
    <source>
        <dbReference type="SAM" id="Phobius"/>
    </source>
</evidence>
<organism evidence="2 3">
    <name type="scientific">Cypionkella aquatica</name>
    <dbReference type="NCBI Taxonomy" id="1756042"/>
    <lineage>
        <taxon>Bacteria</taxon>
        <taxon>Pseudomonadati</taxon>
        <taxon>Pseudomonadota</taxon>
        <taxon>Alphaproteobacteria</taxon>
        <taxon>Rhodobacterales</taxon>
        <taxon>Paracoccaceae</taxon>
        <taxon>Cypionkella</taxon>
    </lineage>
</organism>
<feature type="transmembrane region" description="Helical" evidence="1">
    <location>
        <begin position="7"/>
        <end position="26"/>
    </location>
</feature>
<sequence length="66" mass="6930">MAIVSMIAGGMLGFISAMFSLVALQVSWMTALGLWSGIGCAAAILLLGYAMLPRRKAKAPHRAEHA</sequence>
<reference evidence="2 3" key="1">
    <citation type="journal article" date="2014" name="Int. J. Syst. Evol. Microbiol.">
        <title>Complete genome sequence of Corynebacterium casei LMG S-19264T (=DSM 44701T), isolated from a smear-ripened cheese.</title>
        <authorList>
            <consortium name="US DOE Joint Genome Institute (JGI-PGF)"/>
            <person name="Walter F."/>
            <person name="Albersmeier A."/>
            <person name="Kalinowski J."/>
            <person name="Ruckert C."/>
        </authorList>
    </citation>
    <scope>NUCLEOTIDE SEQUENCE [LARGE SCALE GENOMIC DNA]</scope>
    <source>
        <strain evidence="2 3">NBRC 111766</strain>
    </source>
</reference>
<evidence type="ECO:0000313" key="2">
    <source>
        <dbReference type="EMBL" id="GLS85472.1"/>
    </source>
</evidence>
<comment type="caution">
    <text evidence="2">The sequence shown here is derived from an EMBL/GenBank/DDBJ whole genome shotgun (WGS) entry which is preliminary data.</text>
</comment>
<evidence type="ECO:0000313" key="3">
    <source>
        <dbReference type="Proteomes" id="UP001157355"/>
    </source>
</evidence>
<keyword evidence="1" id="KW-0472">Membrane</keyword>
<gene>
    <name evidence="2" type="ORF">GCM10010873_04450</name>
</gene>
<protein>
    <submittedName>
        <fullName evidence="2">Uncharacterized protein</fullName>
    </submittedName>
</protein>
<feature type="transmembrane region" description="Helical" evidence="1">
    <location>
        <begin position="32"/>
        <end position="52"/>
    </location>
</feature>
<dbReference type="Proteomes" id="UP001157355">
    <property type="component" value="Unassembled WGS sequence"/>
</dbReference>
<dbReference type="AlphaFoldDB" id="A0AA37WYS5"/>
<accession>A0AA37WYS5</accession>
<keyword evidence="1" id="KW-1133">Transmembrane helix</keyword>
<dbReference type="RefSeq" id="WP_284323685.1">
    <property type="nucleotide sequence ID" value="NZ_BSPP01000002.1"/>
</dbReference>
<name>A0AA37WYS5_9RHOB</name>
<keyword evidence="3" id="KW-1185">Reference proteome</keyword>
<keyword evidence="1" id="KW-0812">Transmembrane</keyword>
<proteinExistence type="predicted"/>
<dbReference type="EMBL" id="BSPP01000002">
    <property type="protein sequence ID" value="GLS85472.1"/>
    <property type="molecule type" value="Genomic_DNA"/>
</dbReference>